<dbReference type="GO" id="GO:0009231">
    <property type="term" value="P:riboflavin biosynthetic process"/>
    <property type="evidence" value="ECO:0007669"/>
    <property type="project" value="TreeGrafter"/>
</dbReference>
<sequence length="231" mass="25697">MPFMIIKAVLLDLDDTLWPVAPVIRHAESRLHAWMQEHVPAVTALHTIDSLRERRQALVASDPRFSYDLWALRHTLLRQILIEHDEDPAKADQAMAVFAAARNQVSLYEDVRPALQTLAQKVRLGTVSNGFADLQAIGLAPHFEVSVAAHQFGCAKPDPRIFLAACDALGLVPQSVLYVGDDLLLDVEGAQQAGLRAGWMNRSGMPSADPRHQHILPDAEFKDLHDLTEWL</sequence>
<comment type="caution">
    <text evidence="4">The sequence shown here is derived from an EMBL/GenBank/DDBJ whole genome shotgun (WGS) entry which is preliminary data.</text>
</comment>
<dbReference type="PRINTS" id="PR00413">
    <property type="entry name" value="HADHALOGNASE"/>
</dbReference>
<proteinExistence type="predicted"/>
<protein>
    <submittedName>
        <fullName evidence="4">HAD family hydrolase</fullName>
    </submittedName>
</protein>
<dbReference type="PANTHER" id="PTHR46470:SF4">
    <property type="entry name" value="5-AMINO-6-(5-PHOSPHO-D-RIBITYLAMINO)URACIL PHOSPHATASE YIGB"/>
    <property type="match status" value="1"/>
</dbReference>
<dbReference type="Pfam" id="PF00702">
    <property type="entry name" value="Hydrolase"/>
    <property type="match status" value="1"/>
</dbReference>
<accession>A0A850QDX7</accession>
<dbReference type="SFLD" id="SFLDS00003">
    <property type="entry name" value="Haloacid_Dehalogenase"/>
    <property type="match status" value="1"/>
</dbReference>
<dbReference type="InterPro" id="IPR051400">
    <property type="entry name" value="HAD-like_hydrolase"/>
</dbReference>
<comment type="cofactor">
    <cofactor evidence="1">
        <name>Mg(2+)</name>
        <dbReference type="ChEBI" id="CHEBI:18420"/>
    </cofactor>
</comment>
<dbReference type="EMBL" id="JABXYJ010000003">
    <property type="protein sequence ID" value="NVO77518.1"/>
    <property type="molecule type" value="Genomic_DNA"/>
</dbReference>
<dbReference type="Gene3D" id="3.40.50.1000">
    <property type="entry name" value="HAD superfamily/HAD-like"/>
    <property type="match status" value="1"/>
</dbReference>
<evidence type="ECO:0000313" key="4">
    <source>
        <dbReference type="EMBL" id="NVO77518.1"/>
    </source>
</evidence>
<evidence type="ECO:0000313" key="5">
    <source>
        <dbReference type="Proteomes" id="UP000588051"/>
    </source>
</evidence>
<keyword evidence="2 4" id="KW-0378">Hydrolase</keyword>
<name>A0A850QDX7_9BURK</name>
<dbReference type="SUPFAM" id="SSF56784">
    <property type="entry name" value="HAD-like"/>
    <property type="match status" value="1"/>
</dbReference>
<dbReference type="Proteomes" id="UP000588051">
    <property type="component" value="Unassembled WGS sequence"/>
</dbReference>
<dbReference type="GO" id="GO:0016787">
    <property type="term" value="F:hydrolase activity"/>
    <property type="evidence" value="ECO:0007669"/>
    <property type="project" value="UniProtKB-KW"/>
</dbReference>
<dbReference type="NCBIfam" id="TIGR01549">
    <property type="entry name" value="HAD-SF-IA-v1"/>
    <property type="match status" value="1"/>
</dbReference>
<dbReference type="InterPro" id="IPR036412">
    <property type="entry name" value="HAD-like_sf"/>
</dbReference>
<evidence type="ECO:0000256" key="1">
    <source>
        <dbReference type="ARBA" id="ARBA00001946"/>
    </source>
</evidence>
<gene>
    <name evidence="4" type="ORF">HV832_06705</name>
</gene>
<evidence type="ECO:0000256" key="2">
    <source>
        <dbReference type="ARBA" id="ARBA00022801"/>
    </source>
</evidence>
<keyword evidence="3" id="KW-0460">Magnesium</keyword>
<dbReference type="Gene3D" id="1.20.120.1600">
    <property type="match status" value="1"/>
</dbReference>
<dbReference type="SFLD" id="SFLDG01129">
    <property type="entry name" value="C1.5:_HAD__Beta-PGM__Phosphata"/>
    <property type="match status" value="1"/>
</dbReference>
<dbReference type="InterPro" id="IPR023214">
    <property type="entry name" value="HAD_sf"/>
</dbReference>
<dbReference type="PANTHER" id="PTHR46470">
    <property type="entry name" value="N-ACYLNEURAMINATE-9-PHOSPHATASE"/>
    <property type="match status" value="1"/>
</dbReference>
<evidence type="ECO:0000256" key="3">
    <source>
        <dbReference type="ARBA" id="ARBA00022842"/>
    </source>
</evidence>
<dbReference type="NCBIfam" id="TIGR01509">
    <property type="entry name" value="HAD-SF-IA-v3"/>
    <property type="match status" value="1"/>
</dbReference>
<reference evidence="4 5" key="1">
    <citation type="submission" date="2020-06" db="EMBL/GenBank/DDBJ databases">
        <authorList>
            <person name="Qiu C."/>
            <person name="Liu Z."/>
        </authorList>
    </citation>
    <scope>NUCLEOTIDE SEQUENCE [LARGE SCALE GENOMIC DNA]</scope>
    <source>
        <strain evidence="4 5">EM 1</strain>
    </source>
</reference>
<keyword evidence="5" id="KW-1185">Reference proteome</keyword>
<dbReference type="AlphaFoldDB" id="A0A850QDX7"/>
<dbReference type="InterPro" id="IPR006439">
    <property type="entry name" value="HAD-SF_hydro_IA"/>
</dbReference>
<organism evidence="4 5">
    <name type="scientific">Undibacterium oligocarboniphilum</name>
    <dbReference type="NCBI Taxonomy" id="666702"/>
    <lineage>
        <taxon>Bacteria</taxon>
        <taxon>Pseudomonadati</taxon>
        <taxon>Pseudomonadota</taxon>
        <taxon>Betaproteobacteria</taxon>
        <taxon>Burkholderiales</taxon>
        <taxon>Oxalobacteraceae</taxon>
        <taxon>Undibacterium</taxon>
    </lineage>
</organism>